<protein>
    <submittedName>
        <fullName evidence="1">Uncharacterized protein</fullName>
    </submittedName>
</protein>
<evidence type="ECO:0000313" key="1">
    <source>
        <dbReference type="EMBL" id="MEQ2237006.1"/>
    </source>
</evidence>
<proteinExistence type="predicted"/>
<organism evidence="1 2">
    <name type="scientific">Ilyodon furcidens</name>
    <name type="common">goldbreast splitfin</name>
    <dbReference type="NCBI Taxonomy" id="33524"/>
    <lineage>
        <taxon>Eukaryota</taxon>
        <taxon>Metazoa</taxon>
        <taxon>Chordata</taxon>
        <taxon>Craniata</taxon>
        <taxon>Vertebrata</taxon>
        <taxon>Euteleostomi</taxon>
        <taxon>Actinopterygii</taxon>
        <taxon>Neopterygii</taxon>
        <taxon>Teleostei</taxon>
        <taxon>Neoteleostei</taxon>
        <taxon>Acanthomorphata</taxon>
        <taxon>Ovalentaria</taxon>
        <taxon>Atherinomorphae</taxon>
        <taxon>Cyprinodontiformes</taxon>
        <taxon>Goodeidae</taxon>
        <taxon>Ilyodon</taxon>
    </lineage>
</organism>
<dbReference type="Proteomes" id="UP001482620">
    <property type="component" value="Unassembled WGS sequence"/>
</dbReference>
<gene>
    <name evidence="1" type="ORF">ILYODFUR_018609</name>
</gene>
<keyword evidence="2" id="KW-1185">Reference proteome</keyword>
<name>A0ABV0TYH2_9TELE</name>
<dbReference type="EMBL" id="JAHRIQ010048159">
    <property type="protein sequence ID" value="MEQ2237006.1"/>
    <property type="molecule type" value="Genomic_DNA"/>
</dbReference>
<reference evidence="1 2" key="1">
    <citation type="submission" date="2021-06" db="EMBL/GenBank/DDBJ databases">
        <authorList>
            <person name="Palmer J.M."/>
        </authorList>
    </citation>
    <scope>NUCLEOTIDE SEQUENCE [LARGE SCALE GENOMIC DNA]</scope>
    <source>
        <strain evidence="2">if_2019</strain>
        <tissue evidence="1">Muscle</tissue>
    </source>
</reference>
<comment type="caution">
    <text evidence="1">The sequence shown here is derived from an EMBL/GenBank/DDBJ whole genome shotgun (WGS) entry which is preliminary data.</text>
</comment>
<sequence>MYTEKSYFAVRRVSGFGRGDLQIDGHMLFLGRFANVGVRMRAVHLLFVSGQWNIWVRPTEEDHSLRSLQTEGQTALITSNPVSARGINSMVLWKKAGVNHVRIIV</sequence>
<evidence type="ECO:0000313" key="2">
    <source>
        <dbReference type="Proteomes" id="UP001482620"/>
    </source>
</evidence>
<accession>A0ABV0TYH2</accession>